<dbReference type="HOGENOM" id="CLU_818098_0_0_3"/>
<proteinExistence type="predicted"/>
<dbReference type="SUPFAM" id="SSF55073">
    <property type="entry name" value="Nucleotide cyclase"/>
    <property type="match status" value="1"/>
</dbReference>
<dbReference type="OrthoDB" id="486226at2"/>
<dbReference type="EMBL" id="CP000828">
    <property type="protein sequence ID" value="ABW27993.1"/>
    <property type="molecule type" value="Genomic_DNA"/>
</dbReference>
<protein>
    <recommendedName>
        <fullName evidence="3">Guanylate cyclase domain-containing protein</fullName>
    </recommendedName>
</protein>
<evidence type="ECO:0000313" key="2">
    <source>
        <dbReference type="Proteomes" id="UP000000268"/>
    </source>
</evidence>
<organism evidence="1 2">
    <name type="scientific">Acaryochloris marina (strain MBIC 11017)</name>
    <dbReference type="NCBI Taxonomy" id="329726"/>
    <lineage>
        <taxon>Bacteria</taxon>
        <taxon>Bacillati</taxon>
        <taxon>Cyanobacteriota</taxon>
        <taxon>Cyanophyceae</taxon>
        <taxon>Acaryochloridales</taxon>
        <taxon>Acaryochloridaceae</taxon>
        <taxon>Acaryochloris</taxon>
    </lineage>
</organism>
<dbReference type="AlphaFoldDB" id="B0CCG4"/>
<dbReference type="eggNOG" id="COG2114">
    <property type="taxonomic scope" value="Bacteria"/>
</dbReference>
<dbReference type="RefSeq" id="WP_012163426.1">
    <property type="nucleotide sequence ID" value="NC_009925.1"/>
</dbReference>
<evidence type="ECO:0008006" key="3">
    <source>
        <dbReference type="Google" id="ProtNLM"/>
    </source>
</evidence>
<dbReference type="KEGG" id="amr:AM1_2997"/>
<dbReference type="STRING" id="329726.AM1_2997"/>
<dbReference type="InterPro" id="IPR029787">
    <property type="entry name" value="Nucleotide_cyclase"/>
</dbReference>
<accession>B0CCG4</accession>
<sequence length="333" mass="36520">MLNLPQPIVAFLCSTIVRDRFPAYLQVNKTGELLAFGGACERYGLAPLKLHQSIDEQIFFLAGLLPLQEAAMHIPFLQLDQDVIAEVHLFVEDQHDWVILFDATSENEEHVLIQQKVNDLSLLRRKQARSIGHLMQSEIVAENFLDIRPAGEQKSLSILVVKCCNIEGLDDKTVTSNPLKILDAYLSAISPSILDEGGLIHQNIGNSIVAVFGVLPSTRSPSMQAIDASVRILQLFEERQPPIGPSAQCALVVTTGMVTIGLLQVGFGKTLTVMGQPMDMAVNLNENSEGGTLIIDKQTFDGLDKRQKSFQPTSLAGSSLTNSPSLYSYHPMQ</sequence>
<reference evidence="1 2" key="1">
    <citation type="journal article" date="2008" name="Proc. Natl. Acad. Sci. U.S.A.">
        <title>Niche adaptation and genome expansion in the chlorophyll d-producing cyanobacterium Acaryochloris marina.</title>
        <authorList>
            <person name="Swingley W.D."/>
            <person name="Chen M."/>
            <person name="Cheung P.C."/>
            <person name="Conrad A.L."/>
            <person name="Dejesa L.C."/>
            <person name="Hao J."/>
            <person name="Honchak B.M."/>
            <person name="Karbach L.E."/>
            <person name="Kurdoglu A."/>
            <person name="Lahiri S."/>
            <person name="Mastrian S.D."/>
            <person name="Miyashita H."/>
            <person name="Page L."/>
            <person name="Ramakrishna P."/>
            <person name="Satoh S."/>
            <person name="Sattley W.M."/>
            <person name="Shimada Y."/>
            <person name="Taylor H.L."/>
            <person name="Tomo T."/>
            <person name="Tsuchiya T."/>
            <person name="Wang Z.T."/>
            <person name="Raymond J."/>
            <person name="Mimuro M."/>
            <person name="Blankenship R.E."/>
            <person name="Touchman J.W."/>
        </authorList>
    </citation>
    <scope>NUCLEOTIDE SEQUENCE [LARGE SCALE GENOMIC DNA]</scope>
    <source>
        <strain evidence="2">MBIC 11017</strain>
    </source>
</reference>
<keyword evidence="2" id="KW-1185">Reference proteome</keyword>
<evidence type="ECO:0000313" key="1">
    <source>
        <dbReference type="EMBL" id="ABW27993.1"/>
    </source>
</evidence>
<gene>
    <name evidence="1" type="ordered locus">AM1_2997</name>
</gene>
<dbReference type="Proteomes" id="UP000000268">
    <property type="component" value="Chromosome"/>
</dbReference>
<dbReference type="Gene3D" id="3.30.70.1230">
    <property type="entry name" value="Nucleotide cyclase"/>
    <property type="match status" value="1"/>
</dbReference>
<name>B0CCG4_ACAM1</name>